<reference evidence="2 3" key="1">
    <citation type="submission" date="2019-02" db="EMBL/GenBank/DDBJ databases">
        <authorList>
            <person name="Goldberg S.R."/>
            <person name="Haltli B.A."/>
            <person name="Correa H."/>
            <person name="Russell K.G."/>
        </authorList>
    </citation>
    <scope>NUCLEOTIDE SEQUENCE [LARGE SCALE GENOMIC DNA]</scope>
    <source>
        <strain evidence="2 3">JCM 16186</strain>
    </source>
</reference>
<feature type="compositionally biased region" description="Polar residues" evidence="1">
    <location>
        <begin position="253"/>
        <end position="266"/>
    </location>
</feature>
<comment type="caution">
    <text evidence="2">The sequence shown here is derived from an EMBL/GenBank/DDBJ whole genome shotgun (WGS) entry which is preliminary data.</text>
</comment>
<evidence type="ECO:0000313" key="2">
    <source>
        <dbReference type="EMBL" id="MTI25751.1"/>
    </source>
</evidence>
<feature type="compositionally biased region" description="Basic and acidic residues" evidence="1">
    <location>
        <begin position="127"/>
        <end position="140"/>
    </location>
</feature>
<name>A0ABW9RPX6_9BACT</name>
<dbReference type="EMBL" id="SMLW01000537">
    <property type="protein sequence ID" value="MTI25751.1"/>
    <property type="molecule type" value="Genomic_DNA"/>
</dbReference>
<proteinExistence type="predicted"/>
<dbReference type="Proteomes" id="UP000798808">
    <property type="component" value="Unassembled WGS sequence"/>
</dbReference>
<feature type="compositionally biased region" description="Basic and acidic residues" evidence="1">
    <location>
        <begin position="299"/>
        <end position="315"/>
    </location>
</feature>
<sequence>MKIINYSHSYKALDRYIEEYNMPRTAIADKLRGGVVLTAKEIIRIYGISLLKSNAIAPGEELPSLRTNSQQLAGFIKSSDRTIRRHINRLSEAGIITEKVWHGSNADYELWINTKVLYINTYEAVDKSKNDREGEKEETPPKTAGAHFENSERTKCPHTYAGNTKNNIVNAVDNILKDQPEGLNIPPGNEKNRRELSLTGVDITGNDRSEQQTAPHENADEGPQLTGNVVSGYTGEKVIEKNQATSKEKQSEAAEQTGNERLSQIKSPEFHQEKQQKAGNDTPDEPEPVRDTLPPQTKDTGEKVPLRAESDQQDHAARSTFLKMYSTQLWNLALNVLYKDRHLTESQIQAGEHLVKKLYEPVNTNSLARIHQKYVERIYMAGKFVQKEPAKRYVQLPDRYFSIDNPSGFIGTKKWYEKQKQREKEIHGRTVLRAQIRRLMNARKKGRDKEQLSLQLFRECETRVSKLNDPGLLDQFYAAVLDPQTLQWMSN</sequence>
<evidence type="ECO:0000256" key="1">
    <source>
        <dbReference type="SAM" id="MobiDB-lite"/>
    </source>
</evidence>
<organism evidence="2 3">
    <name type="scientific">Fulvivirga kasyanovii</name>
    <dbReference type="NCBI Taxonomy" id="396812"/>
    <lineage>
        <taxon>Bacteria</taxon>
        <taxon>Pseudomonadati</taxon>
        <taxon>Bacteroidota</taxon>
        <taxon>Cytophagia</taxon>
        <taxon>Cytophagales</taxon>
        <taxon>Fulvivirgaceae</taxon>
        <taxon>Fulvivirga</taxon>
    </lineage>
</organism>
<dbReference type="RefSeq" id="WP_155172133.1">
    <property type="nucleotide sequence ID" value="NZ_BAAAFL010000012.1"/>
</dbReference>
<evidence type="ECO:0008006" key="4">
    <source>
        <dbReference type="Google" id="ProtNLM"/>
    </source>
</evidence>
<feature type="region of interest" description="Disordered" evidence="1">
    <location>
        <begin position="205"/>
        <end position="230"/>
    </location>
</feature>
<keyword evidence="3" id="KW-1185">Reference proteome</keyword>
<feature type="region of interest" description="Disordered" evidence="1">
    <location>
        <begin position="127"/>
        <end position="162"/>
    </location>
</feature>
<feature type="region of interest" description="Disordered" evidence="1">
    <location>
        <begin position="242"/>
        <end position="315"/>
    </location>
</feature>
<protein>
    <recommendedName>
        <fullName evidence="4">Helix-turn-helix domain-containing protein</fullName>
    </recommendedName>
</protein>
<gene>
    <name evidence="2" type="ORF">E1163_12415</name>
</gene>
<accession>A0ABW9RPX6</accession>
<evidence type="ECO:0000313" key="3">
    <source>
        <dbReference type="Proteomes" id="UP000798808"/>
    </source>
</evidence>